<dbReference type="AlphaFoldDB" id="A0AAN6MVX3"/>
<feature type="binding site" description="axial binding residue" evidence="17">
    <location>
        <position position="402"/>
    </location>
    <ligand>
        <name>heme</name>
        <dbReference type="ChEBI" id="CHEBI:30413"/>
    </ligand>
    <ligandPart>
        <name>Fe</name>
        <dbReference type="ChEBI" id="CHEBI:18248"/>
    </ligandPart>
</feature>
<evidence type="ECO:0000313" key="23">
    <source>
        <dbReference type="EMBL" id="KAK3934462.1"/>
    </source>
</evidence>
<feature type="domain" description="CFEM" evidence="22">
    <location>
        <begin position="353"/>
        <end position="466"/>
    </location>
</feature>
<gene>
    <name evidence="23" type="ORF">QBC46DRAFT_399730</name>
</gene>
<feature type="domain" description="LysM" evidence="21">
    <location>
        <begin position="82"/>
        <end position="132"/>
    </location>
</feature>
<dbReference type="PANTHER" id="PTHR37928:SF1">
    <property type="entry name" value="CFEM DOMAIN PROTEIN (AFU_ORTHOLOGUE AFUA_6G14090)"/>
    <property type="match status" value="1"/>
</dbReference>
<feature type="region of interest" description="Disordered" evidence="18">
    <location>
        <begin position="330"/>
        <end position="363"/>
    </location>
</feature>
<dbReference type="PROSITE" id="PS51782">
    <property type="entry name" value="LYSM"/>
    <property type="match status" value="1"/>
</dbReference>
<dbReference type="GO" id="GO:0098552">
    <property type="term" value="C:side of membrane"/>
    <property type="evidence" value="ECO:0007669"/>
    <property type="project" value="UniProtKB-KW"/>
</dbReference>
<dbReference type="Proteomes" id="UP001303473">
    <property type="component" value="Unassembled WGS sequence"/>
</dbReference>
<dbReference type="CDD" id="cd00118">
    <property type="entry name" value="LysM"/>
    <property type="match status" value="1"/>
</dbReference>
<keyword evidence="14" id="KW-0325">Glycoprotein</keyword>
<dbReference type="Pfam" id="PF05730">
    <property type="entry name" value="CFEM"/>
    <property type="match status" value="2"/>
</dbReference>
<keyword evidence="5" id="KW-0964">Secreted</keyword>
<evidence type="ECO:0000259" key="20">
    <source>
        <dbReference type="PROSITE" id="PS50941"/>
    </source>
</evidence>
<evidence type="ECO:0000256" key="6">
    <source>
        <dbReference type="ARBA" id="ARBA00022617"/>
    </source>
</evidence>
<feature type="disulfide bond" evidence="16">
    <location>
        <begin position="215"/>
        <end position="229"/>
    </location>
</feature>
<evidence type="ECO:0000256" key="16">
    <source>
        <dbReference type="PROSITE-ProRule" id="PRU00261"/>
    </source>
</evidence>
<evidence type="ECO:0000256" key="7">
    <source>
        <dbReference type="ARBA" id="ARBA00022622"/>
    </source>
</evidence>
<evidence type="ECO:0000259" key="22">
    <source>
        <dbReference type="PROSITE" id="PS52012"/>
    </source>
</evidence>
<dbReference type="InterPro" id="IPR008427">
    <property type="entry name" value="Extracellular_membr_CFEM_dom"/>
</dbReference>
<dbReference type="PROSITE" id="PS50941">
    <property type="entry name" value="CHIT_BIND_I_2"/>
    <property type="match status" value="1"/>
</dbReference>
<keyword evidence="9 17" id="KW-0479">Metal-binding</keyword>
<evidence type="ECO:0000256" key="4">
    <source>
        <dbReference type="ARBA" id="ARBA00022475"/>
    </source>
</evidence>
<keyword evidence="8 16" id="KW-0147">Chitin-binding</keyword>
<dbReference type="GO" id="GO:0005576">
    <property type="term" value="C:extracellular region"/>
    <property type="evidence" value="ECO:0007669"/>
    <property type="project" value="UniProtKB-SubCell"/>
</dbReference>
<evidence type="ECO:0000256" key="10">
    <source>
        <dbReference type="ARBA" id="ARBA00022729"/>
    </source>
</evidence>
<name>A0AAN6MVX3_9PEZI</name>
<keyword evidence="15" id="KW-0449">Lipoprotein</keyword>
<evidence type="ECO:0000313" key="24">
    <source>
        <dbReference type="Proteomes" id="UP001303473"/>
    </source>
</evidence>
<accession>A0AAN6MVX3</accession>
<evidence type="ECO:0000259" key="21">
    <source>
        <dbReference type="PROSITE" id="PS51782"/>
    </source>
</evidence>
<dbReference type="PANTHER" id="PTHR37928">
    <property type="entry name" value="CFEM DOMAIN PROTEIN (AFU_ORTHOLOGUE AFUA_6G14090)"/>
    <property type="match status" value="1"/>
</dbReference>
<protein>
    <recommendedName>
        <fullName evidence="25">Carbohydrate-binding module family 18 protein</fullName>
    </recommendedName>
</protein>
<sequence length="540" mass="55022">MFLRSADQSLPNMVLFAFVLLSSISFLSGARASNDCQPVTWTNSKRRDGVFPARNWRRDNGTTTIPNLISTGNVTTGEVNCRYSTTTGSDVNYYTCTQLATKYGVTIDLFFTLNPTLKPDCSNIQPNTLYCVDGFIEPLRSTDGLCGPPNKNATCLGTAYQCCNSETWTCGNSTDDCAAGTCYEGACAGDTVYSTDGTCGTAHGNRLCAGKWGDCCNLNGTCGTGDAFCGTSVCQMGNCTLPATGPSVPSWTNGNSTDGTCGGTNKFTCNVVYGYCCNKNNTCGSLPSDCGVGCQPLYGNCSAVSTSPSSSSTSSSSSSSSVGVTTAGTITTTSSTTSGSTRTTSSVMTTPTLPTTTTPTTTNTGCTSSISSAFSSLASCGQLCINNMVAQYSTLGCASPTDSACLCANVNFGYGIRDCSNGACGTDVAAASSAIVYGSAYCSCAGTATATSATSTATGLAALPSCGQLCFNNMLAQYASLGCASEQDAACLCENVNFGYGLRDCSNGACGTAVASTVIAFRSSYCASATATATAAARRL</sequence>
<evidence type="ECO:0000256" key="14">
    <source>
        <dbReference type="ARBA" id="ARBA00023180"/>
    </source>
</evidence>
<proteinExistence type="inferred from homology"/>
<keyword evidence="13 16" id="KW-1015">Disulfide bond</keyword>
<dbReference type="InterPro" id="IPR036861">
    <property type="entry name" value="Endochitinase-like_sf"/>
</dbReference>
<keyword evidence="11 17" id="KW-0408">Iron</keyword>
<keyword evidence="6 17" id="KW-0349">Heme</keyword>
<comment type="similarity">
    <text evidence="3">Belongs to the RBT5 family.</text>
</comment>
<feature type="signal peptide" evidence="19">
    <location>
        <begin position="1"/>
        <end position="32"/>
    </location>
</feature>
<evidence type="ECO:0000256" key="3">
    <source>
        <dbReference type="ARBA" id="ARBA00010031"/>
    </source>
</evidence>
<dbReference type="GO" id="GO:0005886">
    <property type="term" value="C:plasma membrane"/>
    <property type="evidence" value="ECO:0007669"/>
    <property type="project" value="UniProtKB-SubCell"/>
</dbReference>
<dbReference type="EMBL" id="MU853988">
    <property type="protein sequence ID" value="KAK3934462.1"/>
    <property type="molecule type" value="Genomic_DNA"/>
</dbReference>
<dbReference type="InterPro" id="IPR036779">
    <property type="entry name" value="LysM_dom_sf"/>
</dbReference>
<keyword evidence="10 19" id="KW-0732">Signal</keyword>
<evidence type="ECO:0000256" key="17">
    <source>
        <dbReference type="PROSITE-ProRule" id="PRU01356"/>
    </source>
</evidence>
<keyword evidence="24" id="KW-1185">Reference proteome</keyword>
<feature type="chain" id="PRO_5042951924" description="Carbohydrate-binding module family 18 protein" evidence="19">
    <location>
        <begin position="33"/>
        <end position="540"/>
    </location>
</feature>
<feature type="domain" description="Chitin-binding type-1" evidence="20">
    <location>
        <begin position="196"/>
        <end position="241"/>
    </location>
</feature>
<evidence type="ECO:0000256" key="19">
    <source>
        <dbReference type="SAM" id="SignalP"/>
    </source>
</evidence>
<dbReference type="Gene3D" id="3.30.60.10">
    <property type="entry name" value="Endochitinase-like"/>
    <property type="match status" value="1"/>
</dbReference>
<evidence type="ECO:0008006" key="25">
    <source>
        <dbReference type="Google" id="ProtNLM"/>
    </source>
</evidence>
<evidence type="ECO:0000256" key="12">
    <source>
        <dbReference type="ARBA" id="ARBA00023136"/>
    </source>
</evidence>
<evidence type="ECO:0000256" key="15">
    <source>
        <dbReference type="ARBA" id="ARBA00023288"/>
    </source>
</evidence>
<dbReference type="PROSITE" id="PS52012">
    <property type="entry name" value="CFEM"/>
    <property type="match status" value="1"/>
</dbReference>
<comment type="caution">
    <text evidence="23">The sequence shown here is derived from an EMBL/GenBank/DDBJ whole genome shotgun (WGS) entry which is preliminary data.</text>
</comment>
<dbReference type="InterPro" id="IPR001002">
    <property type="entry name" value="Chitin-bd_1"/>
</dbReference>
<dbReference type="GO" id="GO:0008061">
    <property type="term" value="F:chitin binding"/>
    <property type="evidence" value="ECO:0007669"/>
    <property type="project" value="UniProtKB-UniRule"/>
</dbReference>
<evidence type="ECO:0000256" key="9">
    <source>
        <dbReference type="ARBA" id="ARBA00022723"/>
    </source>
</evidence>
<evidence type="ECO:0000256" key="2">
    <source>
        <dbReference type="ARBA" id="ARBA00004613"/>
    </source>
</evidence>
<comment type="caution">
    <text evidence="16">Lacks conserved residue(s) required for the propagation of feature annotation.</text>
</comment>
<organism evidence="23 24">
    <name type="scientific">Diplogelasinospora grovesii</name>
    <dbReference type="NCBI Taxonomy" id="303347"/>
    <lineage>
        <taxon>Eukaryota</taxon>
        <taxon>Fungi</taxon>
        <taxon>Dikarya</taxon>
        <taxon>Ascomycota</taxon>
        <taxon>Pezizomycotina</taxon>
        <taxon>Sordariomycetes</taxon>
        <taxon>Sordariomycetidae</taxon>
        <taxon>Sordariales</taxon>
        <taxon>Diplogelasinosporaceae</taxon>
        <taxon>Diplogelasinospora</taxon>
    </lineage>
</organism>
<evidence type="ECO:0000256" key="11">
    <source>
        <dbReference type="ARBA" id="ARBA00023004"/>
    </source>
</evidence>
<keyword evidence="4" id="KW-1003">Cell membrane</keyword>
<dbReference type="SMART" id="SM00747">
    <property type="entry name" value="CFEM"/>
    <property type="match status" value="2"/>
</dbReference>
<evidence type="ECO:0000256" key="1">
    <source>
        <dbReference type="ARBA" id="ARBA00004609"/>
    </source>
</evidence>
<evidence type="ECO:0000256" key="8">
    <source>
        <dbReference type="ARBA" id="ARBA00022669"/>
    </source>
</evidence>
<dbReference type="Gene3D" id="3.10.350.10">
    <property type="entry name" value="LysM domain"/>
    <property type="match status" value="1"/>
</dbReference>
<evidence type="ECO:0000256" key="18">
    <source>
        <dbReference type="SAM" id="MobiDB-lite"/>
    </source>
</evidence>
<comment type="subcellular location">
    <subcellularLocation>
        <location evidence="1">Cell membrane</location>
        <topology evidence="1">Lipid-anchor</topology>
        <topology evidence="1">GPI-anchor</topology>
    </subcellularLocation>
    <subcellularLocation>
        <location evidence="2">Secreted</location>
    </subcellularLocation>
</comment>
<evidence type="ECO:0000256" key="5">
    <source>
        <dbReference type="ARBA" id="ARBA00022525"/>
    </source>
</evidence>
<dbReference type="GO" id="GO:0046872">
    <property type="term" value="F:metal ion binding"/>
    <property type="evidence" value="ECO:0007669"/>
    <property type="project" value="UniProtKB-UniRule"/>
</dbReference>
<reference evidence="24" key="1">
    <citation type="journal article" date="2023" name="Mol. Phylogenet. Evol.">
        <title>Genome-scale phylogeny and comparative genomics of the fungal order Sordariales.</title>
        <authorList>
            <person name="Hensen N."/>
            <person name="Bonometti L."/>
            <person name="Westerberg I."/>
            <person name="Brannstrom I.O."/>
            <person name="Guillou S."/>
            <person name="Cros-Aarteil S."/>
            <person name="Calhoun S."/>
            <person name="Haridas S."/>
            <person name="Kuo A."/>
            <person name="Mondo S."/>
            <person name="Pangilinan J."/>
            <person name="Riley R."/>
            <person name="LaButti K."/>
            <person name="Andreopoulos B."/>
            <person name="Lipzen A."/>
            <person name="Chen C."/>
            <person name="Yan M."/>
            <person name="Daum C."/>
            <person name="Ng V."/>
            <person name="Clum A."/>
            <person name="Steindorff A."/>
            <person name="Ohm R.A."/>
            <person name="Martin F."/>
            <person name="Silar P."/>
            <person name="Natvig D.O."/>
            <person name="Lalanne C."/>
            <person name="Gautier V."/>
            <person name="Ament-Velasquez S.L."/>
            <person name="Kruys A."/>
            <person name="Hutchinson M.I."/>
            <person name="Powell A.J."/>
            <person name="Barry K."/>
            <person name="Miller A.N."/>
            <person name="Grigoriev I.V."/>
            <person name="Debuchy R."/>
            <person name="Gladieux P."/>
            <person name="Hiltunen Thoren M."/>
            <person name="Johannesson H."/>
        </authorList>
    </citation>
    <scope>NUCLEOTIDE SEQUENCE [LARGE SCALE GENOMIC DNA]</scope>
    <source>
        <strain evidence="24">CBS 340.73</strain>
    </source>
</reference>
<dbReference type="InterPro" id="IPR018392">
    <property type="entry name" value="LysM"/>
</dbReference>
<keyword evidence="12" id="KW-0472">Membrane</keyword>
<keyword evidence="7" id="KW-0336">GPI-anchor</keyword>
<evidence type="ECO:0000256" key="13">
    <source>
        <dbReference type="ARBA" id="ARBA00023157"/>
    </source>
</evidence>
<dbReference type="InterPro" id="IPR051735">
    <property type="entry name" value="CFEM_domain"/>
</dbReference>